<keyword evidence="2" id="KW-1185">Reference proteome</keyword>
<protein>
    <submittedName>
        <fullName evidence="1">Transcriptional regulator</fullName>
    </submittedName>
</protein>
<dbReference type="InterPro" id="IPR000944">
    <property type="entry name" value="Tscrpt_reg_Rrf2"/>
</dbReference>
<dbReference type="Proteomes" id="UP001144471">
    <property type="component" value="Unassembled WGS sequence"/>
</dbReference>
<dbReference type="PANTHER" id="PTHR33221:SF2">
    <property type="entry name" value="TRANSCRIPTIONAL REGULATOR"/>
    <property type="match status" value="1"/>
</dbReference>
<dbReference type="InterPro" id="IPR036388">
    <property type="entry name" value="WH-like_DNA-bd_sf"/>
</dbReference>
<dbReference type="EMBL" id="BSDY01000004">
    <property type="protein sequence ID" value="GLI55650.1"/>
    <property type="molecule type" value="Genomic_DNA"/>
</dbReference>
<gene>
    <name evidence="1" type="ORF">PM10SUCC1_11640</name>
</gene>
<evidence type="ECO:0000313" key="1">
    <source>
        <dbReference type="EMBL" id="GLI55650.1"/>
    </source>
</evidence>
<dbReference type="GO" id="GO:0005829">
    <property type="term" value="C:cytosol"/>
    <property type="evidence" value="ECO:0007669"/>
    <property type="project" value="TreeGrafter"/>
</dbReference>
<organism evidence="1 2">
    <name type="scientific">Propionigenium maris DSM 9537</name>
    <dbReference type="NCBI Taxonomy" id="1123000"/>
    <lineage>
        <taxon>Bacteria</taxon>
        <taxon>Fusobacteriati</taxon>
        <taxon>Fusobacteriota</taxon>
        <taxon>Fusobacteriia</taxon>
        <taxon>Fusobacteriales</taxon>
        <taxon>Fusobacteriaceae</taxon>
        <taxon>Propionigenium</taxon>
    </lineage>
</organism>
<dbReference type="SUPFAM" id="SSF46785">
    <property type="entry name" value="Winged helix' DNA-binding domain"/>
    <property type="match status" value="1"/>
</dbReference>
<dbReference type="InterPro" id="IPR030489">
    <property type="entry name" value="TR_Rrf2-type_CS"/>
</dbReference>
<dbReference type="Gene3D" id="1.10.10.10">
    <property type="entry name" value="Winged helix-like DNA-binding domain superfamily/Winged helix DNA-binding domain"/>
    <property type="match status" value="1"/>
</dbReference>
<dbReference type="NCBIfam" id="TIGR00738">
    <property type="entry name" value="rrf2_super"/>
    <property type="match status" value="1"/>
</dbReference>
<reference evidence="1" key="1">
    <citation type="submission" date="2022-12" db="EMBL/GenBank/DDBJ databases">
        <title>Reference genome sequencing for broad-spectrum identification of bacterial and archaeal isolates by mass spectrometry.</title>
        <authorList>
            <person name="Sekiguchi Y."/>
            <person name="Tourlousse D.M."/>
        </authorList>
    </citation>
    <scope>NUCLEOTIDE SEQUENCE</scope>
    <source>
        <strain evidence="1">10succ1</strain>
    </source>
</reference>
<proteinExistence type="predicted"/>
<dbReference type="RefSeq" id="WP_281834257.1">
    <property type="nucleotide sequence ID" value="NZ_BSDY01000004.1"/>
</dbReference>
<accession>A0A9W6GKJ6</accession>
<sequence length="137" mass="15407">MKITQESDYAMRIVLFLCRLGVGKKIEAKAISEAEGVSLRFTLKILRKLTHRGIVASFRGVHGGYTLAKDPQEITMLDVIEAVEGEIFINRCLNSKEKCNVQRGNVCAVHKELARVQRNLLEDLSSVTFKKLMGDEQ</sequence>
<dbReference type="PANTHER" id="PTHR33221">
    <property type="entry name" value="WINGED HELIX-TURN-HELIX TRANSCRIPTIONAL REGULATOR, RRF2 FAMILY"/>
    <property type="match status" value="1"/>
</dbReference>
<dbReference type="GO" id="GO:0003700">
    <property type="term" value="F:DNA-binding transcription factor activity"/>
    <property type="evidence" value="ECO:0007669"/>
    <property type="project" value="TreeGrafter"/>
</dbReference>
<dbReference type="AlphaFoldDB" id="A0A9W6GKJ6"/>
<dbReference type="PROSITE" id="PS01332">
    <property type="entry name" value="HTH_RRF2_1"/>
    <property type="match status" value="1"/>
</dbReference>
<name>A0A9W6GKJ6_9FUSO</name>
<dbReference type="PROSITE" id="PS51197">
    <property type="entry name" value="HTH_RRF2_2"/>
    <property type="match status" value="1"/>
</dbReference>
<comment type="caution">
    <text evidence="1">The sequence shown here is derived from an EMBL/GenBank/DDBJ whole genome shotgun (WGS) entry which is preliminary data.</text>
</comment>
<evidence type="ECO:0000313" key="2">
    <source>
        <dbReference type="Proteomes" id="UP001144471"/>
    </source>
</evidence>
<dbReference type="Pfam" id="PF02082">
    <property type="entry name" value="Rrf2"/>
    <property type="match status" value="1"/>
</dbReference>
<dbReference type="InterPro" id="IPR036390">
    <property type="entry name" value="WH_DNA-bd_sf"/>
</dbReference>